<evidence type="ECO:0000313" key="2">
    <source>
        <dbReference type="EnsemblPlants" id="PGSC0003DMT400089755"/>
    </source>
</evidence>
<feature type="compositionally biased region" description="Basic and acidic residues" evidence="1">
    <location>
        <begin position="86"/>
        <end position="100"/>
    </location>
</feature>
<organism evidence="2 3">
    <name type="scientific">Solanum tuberosum</name>
    <name type="common">Potato</name>
    <dbReference type="NCBI Taxonomy" id="4113"/>
    <lineage>
        <taxon>Eukaryota</taxon>
        <taxon>Viridiplantae</taxon>
        <taxon>Streptophyta</taxon>
        <taxon>Embryophyta</taxon>
        <taxon>Tracheophyta</taxon>
        <taxon>Spermatophyta</taxon>
        <taxon>Magnoliopsida</taxon>
        <taxon>eudicotyledons</taxon>
        <taxon>Gunneridae</taxon>
        <taxon>Pentapetalae</taxon>
        <taxon>asterids</taxon>
        <taxon>lamiids</taxon>
        <taxon>Solanales</taxon>
        <taxon>Solanaceae</taxon>
        <taxon>Solanoideae</taxon>
        <taxon>Solaneae</taxon>
        <taxon>Solanum</taxon>
    </lineage>
</organism>
<evidence type="ECO:0000256" key="1">
    <source>
        <dbReference type="SAM" id="MobiDB-lite"/>
    </source>
</evidence>
<keyword evidence="3" id="KW-1185">Reference proteome</keyword>
<dbReference type="EnsemblPlants" id="PGSC0003DMT400089755">
    <property type="protein sequence ID" value="PGSC0003DMT400089755"/>
    <property type="gene ID" value="PGSC0003DMG400039326"/>
</dbReference>
<dbReference type="Proteomes" id="UP000011115">
    <property type="component" value="Unassembled WGS sequence"/>
</dbReference>
<feature type="region of interest" description="Disordered" evidence="1">
    <location>
        <begin position="86"/>
        <end position="133"/>
    </location>
</feature>
<protein>
    <recommendedName>
        <fullName evidence="4">Integrase core domain containing protein</fullName>
    </recommendedName>
</protein>
<sequence length="276" mass="30573">MGNIVNSAGHLVQEGHGVRGKVQKEGQLSSPSHVSKEEVARGWRAKRSSWRFAKEVGDPDLIRCLTQDNFKLESVKLSEPRKLLANRRPDMVRKNLDRPSQKRARGITINEGESNPPKKSRRSPPSGLVGPTDFQHHIEVDRGRIPFREEEITMRAKQRQTSLPFPVLITELCRRVGVPRDNARDIKVTPSSSTDIRRIKVKYTREEADRRRAASTDTSPEVDVDLLPTETSLIETSMAAPSGSGTPVLSEVTPGTDAQVQIDASSTNALTDGVTD</sequence>
<dbReference type="PaxDb" id="4113-PGSC0003DMT400089755"/>
<evidence type="ECO:0000313" key="3">
    <source>
        <dbReference type="Proteomes" id="UP000011115"/>
    </source>
</evidence>
<dbReference type="InParanoid" id="M1DIV1"/>
<proteinExistence type="predicted"/>
<reference evidence="2" key="2">
    <citation type="submission" date="2015-06" db="UniProtKB">
        <authorList>
            <consortium name="EnsemblPlants"/>
        </authorList>
    </citation>
    <scope>IDENTIFICATION</scope>
    <source>
        <strain evidence="2">DM1-3 516 R44</strain>
    </source>
</reference>
<dbReference type="PANTHER" id="PTHR33180:SF31">
    <property type="entry name" value="POLYPROTEIN PROTEIN"/>
    <property type="match status" value="1"/>
</dbReference>
<reference evidence="3" key="1">
    <citation type="journal article" date="2011" name="Nature">
        <title>Genome sequence and analysis of the tuber crop potato.</title>
        <authorList>
            <consortium name="The Potato Genome Sequencing Consortium"/>
        </authorList>
    </citation>
    <scope>NUCLEOTIDE SEQUENCE [LARGE SCALE GENOMIC DNA]</scope>
    <source>
        <strain evidence="3">cv. DM1-3 516 R44</strain>
    </source>
</reference>
<dbReference type="PANTHER" id="PTHR33180">
    <property type="entry name" value="PHOTOSYSTEM II CP43 REACTION CENTER PROTEIN"/>
    <property type="match status" value="1"/>
</dbReference>
<feature type="region of interest" description="Disordered" evidence="1">
    <location>
        <begin position="1"/>
        <end position="44"/>
    </location>
</feature>
<evidence type="ECO:0008006" key="4">
    <source>
        <dbReference type="Google" id="ProtNLM"/>
    </source>
</evidence>
<dbReference type="Gramene" id="PGSC0003DMT400089755">
    <property type="protein sequence ID" value="PGSC0003DMT400089755"/>
    <property type="gene ID" value="PGSC0003DMG400039326"/>
</dbReference>
<accession>M1DIV1</accession>
<name>M1DIV1_SOLTU</name>
<dbReference type="AlphaFoldDB" id="M1DIV1"/>
<dbReference type="HOGENOM" id="CLU_1009739_0_0_1"/>